<reference evidence="2" key="2">
    <citation type="journal article" date="2023" name="BMC Genomics">
        <title>Pest status, molecular evolution, and epigenetic factors derived from the genome assembly of Frankliniella fusca, a thysanopteran phytovirus vector.</title>
        <authorList>
            <person name="Catto M.A."/>
            <person name="Labadie P.E."/>
            <person name="Jacobson A.L."/>
            <person name="Kennedy G.G."/>
            <person name="Srinivasan R."/>
            <person name="Hunt B.G."/>
        </authorList>
    </citation>
    <scope>NUCLEOTIDE SEQUENCE</scope>
    <source>
        <strain evidence="2">PL_HMW_Pooled</strain>
    </source>
</reference>
<dbReference type="Proteomes" id="UP001219518">
    <property type="component" value="Unassembled WGS sequence"/>
</dbReference>
<evidence type="ECO:0000313" key="3">
    <source>
        <dbReference type="Proteomes" id="UP001219518"/>
    </source>
</evidence>
<name>A0AAE1LYQ8_9NEOP</name>
<organism evidence="2 3">
    <name type="scientific">Frankliniella fusca</name>
    <dbReference type="NCBI Taxonomy" id="407009"/>
    <lineage>
        <taxon>Eukaryota</taxon>
        <taxon>Metazoa</taxon>
        <taxon>Ecdysozoa</taxon>
        <taxon>Arthropoda</taxon>
        <taxon>Hexapoda</taxon>
        <taxon>Insecta</taxon>
        <taxon>Pterygota</taxon>
        <taxon>Neoptera</taxon>
        <taxon>Paraneoptera</taxon>
        <taxon>Thysanoptera</taxon>
        <taxon>Terebrantia</taxon>
        <taxon>Thripoidea</taxon>
        <taxon>Thripidae</taxon>
        <taxon>Frankliniella</taxon>
    </lineage>
</organism>
<dbReference type="EMBL" id="JAHWGI010001443">
    <property type="protein sequence ID" value="KAK3933232.1"/>
    <property type="molecule type" value="Genomic_DNA"/>
</dbReference>
<reference evidence="2" key="1">
    <citation type="submission" date="2021-07" db="EMBL/GenBank/DDBJ databases">
        <authorList>
            <person name="Catto M.A."/>
            <person name="Jacobson A."/>
            <person name="Kennedy G."/>
            <person name="Labadie P."/>
            <person name="Hunt B.G."/>
            <person name="Srinivasan R."/>
        </authorList>
    </citation>
    <scope>NUCLEOTIDE SEQUENCE</scope>
    <source>
        <strain evidence="2">PL_HMW_Pooled</strain>
        <tissue evidence="2">Head</tissue>
    </source>
</reference>
<sequence length="441" mass="49648">MSEGGNSVDNSEWYAYVRYKSGRKTAYVPILDIKEKSKRPGNKKKVLFNPQTLTDFNSQEWYSVKTAQDSKDGQPHTWYAHIGKLGESLESLQVEVQEGRRIKWPVIEENESEAVSTATEDIINESDASNPDVLKNRLENRQNKKHKKSAMDSIHCNLLKDISNRLSHSSQAGASSQCDEEASEASRLRGEVEKLKSELKAKDDRLRAVSKFSEQPDLLQHLQRLSETIVAQHVATNNRILELENKFDNFIRKSEFSHDYVEAWLSQIPDHVSLGHGLECTRPVQRILQLPATEYAEWCTALLEGIFGDDAHLMRVKTTKLNPECKKFPAGFLLAAQVRHDEWLAKKSVLDGGQLRPYTPLEIAEKSKELPPYLAARSYSLYVQKKREAGELPPLTRSEAQADRPTTPKRTYISKGSVAARKRLAASNPAAATAPAHAPAH</sequence>
<keyword evidence="3" id="KW-1185">Reference proteome</keyword>
<proteinExistence type="predicted"/>
<gene>
    <name evidence="2" type="ORF">KUF71_017493</name>
</gene>
<feature type="non-terminal residue" evidence="2">
    <location>
        <position position="1"/>
    </location>
</feature>
<feature type="region of interest" description="Disordered" evidence="1">
    <location>
        <begin position="169"/>
        <end position="192"/>
    </location>
</feature>
<evidence type="ECO:0000313" key="2">
    <source>
        <dbReference type="EMBL" id="KAK3933232.1"/>
    </source>
</evidence>
<dbReference type="AlphaFoldDB" id="A0AAE1LYQ8"/>
<protein>
    <submittedName>
        <fullName evidence="2">BEN domain-containing protein 5</fullName>
    </submittedName>
</protein>
<feature type="region of interest" description="Disordered" evidence="1">
    <location>
        <begin position="392"/>
        <end position="418"/>
    </location>
</feature>
<accession>A0AAE1LYQ8</accession>
<evidence type="ECO:0000256" key="1">
    <source>
        <dbReference type="SAM" id="MobiDB-lite"/>
    </source>
</evidence>
<comment type="caution">
    <text evidence="2">The sequence shown here is derived from an EMBL/GenBank/DDBJ whole genome shotgun (WGS) entry which is preliminary data.</text>
</comment>